<proteinExistence type="predicted"/>
<reference evidence="7 8" key="1">
    <citation type="journal article" date="2009" name="Nature">
        <title>The Sorghum bicolor genome and the diversification of grasses.</title>
        <authorList>
            <person name="Paterson A.H."/>
            <person name="Bowers J.E."/>
            <person name="Bruggmann R."/>
            <person name="Dubchak I."/>
            <person name="Grimwood J."/>
            <person name="Gundlach H."/>
            <person name="Haberer G."/>
            <person name="Hellsten U."/>
            <person name="Mitros T."/>
            <person name="Poliakov A."/>
            <person name="Schmutz J."/>
            <person name="Spannagl M."/>
            <person name="Tang H."/>
            <person name="Wang X."/>
            <person name="Wicker T."/>
            <person name="Bharti A.K."/>
            <person name="Chapman J."/>
            <person name="Feltus F.A."/>
            <person name="Gowik U."/>
            <person name="Grigoriev I.V."/>
            <person name="Lyons E."/>
            <person name="Maher C.A."/>
            <person name="Martis M."/>
            <person name="Narechania A."/>
            <person name="Otillar R.P."/>
            <person name="Penning B.W."/>
            <person name="Salamov A.A."/>
            <person name="Wang Y."/>
            <person name="Zhang L."/>
            <person name="Carpita N.C."/>
            <person name="Freeling M."/>
            <person name="Gingle A.R."/>
            <person name="Hash C.T."/>
            <person name="Keller B."/>
            <person name="Klein P."/>
            <person name="Kresovich S."/>
            <person name="McCann M.C."/>
            <person name="Ming R."/>
            <person name="Peterson D.G."/>
            <person name="Mehboob-ur-Rahman"/>
            <person name="Ware D."/>
            <person name="Westhoff P."/>
            <person name="Mayer K.F."/>
            <person name="Messing J."/>
            <person name="Rokhsar D.S."/>
        </authorList>
    </citation>
    <scope>NUCLEOTIDE SEQUENCE [LARGE SCALE GENOMIC DNA]</scope>
    <source>
        <strain evidence="8">cv. BTx623</strain>
    </source>
</reference>
<name>A0A1Z5RCN0_SORBI</name>
<keyword evidence="1" id="KW-0479">Metal-binding</keyword>
<dbReference type="InParanoid" id="A0A1Z5RCN0"/>
<gene>
    <name evidence="7" type="ORF">SORBI_3006G015750</name>
</gene>
<evidence type="ECO:0000256" key="1">
    <source>
        <dbReference type="ARBA" id="ARBA00022723"/>
    </source>
</evidence>
<dbReference type="InterPro" id="IPR010666">
    <property type="entry name" value="Znf_GRF"/>
</dbReference>
<dbReference type="OMA" id="ANVEMQL"/>
<organism evidence="7 8">
    <name type="scientific">Sorghum bicolor</name>
    <name type="common">Sorghum</name>
    <name type="synonym">Sorghum vulgare</name>
    <dbReference type="NCBI Taxonomy" id="4558"/>
    <lineage>
        <taxon>Eukaryota</taxon>
        <taxon>Viridiplantae</taxon>
        <taxon>Streptophyta</taxon>
        <taxon>Embryophyta</taxon>
        <taxon>Tracheophyta</taxon>
        <taxon>Spermatophyta</taxon>
        <taxon>Magnoliopsida</taxon>
        <taxon>Liliopsida</taxon>
        <taxon>Poales</taxon>
        <taxon>Poaceae</taxon>
        <taxon>PACMAD clade</taxon>
        <taxon>Panicoideae</taxon>
        <taxon>Andropogonodae</taxon>
        <taxon>Andropogoneae</taxon>
        <taxon>Sorghinae</taxon>
        <taxon>Sorghum</taxon>
    </lineage>
</organism>
<dbReference type="Proteomes" id="UP000000768">
    <property type="component" value="Chromosome 6"/>
</dbReference>
<protein>
    <recommendedName>
        <fullName evidence="6">GRF-type domain-containing protein</fullName>
    </recommendedName>
</protein>
<accession>A0A1Z5RCN0</accession>
<evidence type="ECO:0000256" key="2">
    <source>
        <dbReference type="ARBA" id="ARBA00022771"/>
    </source>
</evidence>
<evidence type="ECO:0000256" key="5">
    <source>
        <dbReference type="SAM" id="MobiDB-lite"/>
    </source>
</evidence>
<dbReference type="STRING" id="4558.A0A1Z5RCN0"/>
<dbReference type="PANTHER" id="PTHR33248">
    <property type="entry name" value="ZINC ION-BINDING PROTEIN"/>
    <property type="match status" value="1"/>
</dbReference>
<keyword evidence="2 4" id="KW-0863">Zinc-finger</keyword>
<dbReference type="GO" id="GO:0008270">
    <property type="term" value="F:zinc ion binding"/>
    <property type="evidence" value="ECO:0007669"/>
    <property type="project" value="UniProtKB-KW"/>
</dbReference>
<keyword evidence="8" id="KW-1185">Reference proteome</keyword>
<dbReference type="PROSITE" id="PS51999">
    <property type="entry name" value="ZF_GRF"/>
    <property type="match status" value="1"/>
</dbReference>
<dbReference type="Gramene" id="OQU81136">
    <property type="protein sequence ID" value="OQU81136"/>
    <property type="gene ID" value="SORBI_3006G015750"/>
</dbReference>
<reference evidence="8" key="2">
    <citation type="journal article" date="2018" name="Plant J.">
        <title>The Sorghum bicolor reference genome: improved assembly, gene annotations, a transcriptome atlas, and signatures of genome organization.</title>
        <authorList>
            <person name="McCormick R.F."/>
            <person name="Truong S.K."/>
            <person name="Sreedasyam A."/>
            <person name="Jenkins J."/>
            <person name="Shu S."/>
            <person name="Sims D."/>
            <person name="Kennedy M."/>
            <person name="Amirebrahimi M."/>
            <person name="Weers B.D."/>
            <person name="McKinley B."/>
            <person name="Mattison A."/>
            <person name="Morishige D.T."/>
            <person name="Grimwood J."/>
            <person name="Schmutz J."/>
            <person name="Mullet J.E."/>
        </authorList>
    </citation>
    <scope>NUCLEOTIDE SEQUENCE [LARGE SCALE GENOMIC DNA]</scope>
    <source>
        <strain evidence="8">cv. BTx623</strain>
    </source>
</reference>
<feature type="domain" description="GRF-type" evidence="6">
    <location>
        <begin position="32"/>
        <end position="76"/>
    </location>
</feature>
<evidence type="ECO:0000313" key="7">
    <source>
        <dbReference type="EMBL" id="OQU81136.1"/>
    </source>
</evidence>
<dbReference type="AlphaFoldDB" id="A0A1Z5RCN0"/>
<feature type="region of interest" description="Disordered" evidence="5">
    <location>
        <begin position="1"/>
        <end position="21"/>
    </location>
</feature>
<sequence length="109" mass="12715">MAESSERSSRWSGSTGVGGVAPVEIYQPPVFCKCKCKKKAARWISWSLDNPGRRYYRCIDKNLEEDRGFFEWLDPPTSKWIKDLLLDLKDTVFRLKRERGEAVVDEVRE</sequence>
<evidence type="ECO:0000313" key="8">
    <source>
        <dbReference type="Proteomes" id="UP000000768"/>
    </source>
</evidence>
<evidence type="ECO:0000256" key="3">
    <source>
        <dbReference type="ARBA" id="ARBA00022833"/>
    </source>
</evidence>
<keyword evidence="3" id="KW-0862">Zinc</keyword>
<evidence type="ECO:0000259" key="6">
    <source>
        <dbReference type="PROSITE" id="PS51999"/>
    </source>
</evidence>
<dbReference type="EMBL" id="CM000765">
    <property type="protein sequence ID" value="OQU81136.1"/>
    <property type="molecule type" value="Genomic_DNA"/>
</dbReference>
<evidence type="ECO:0000256" key="4">
    <source>
        <dbReference type="PROSITE-ProRule" id="PRU01343"/>
    </source>
</evidence>